<proteinExistence type="predicted"/>
<reference evidence="1" key="1">
    <citation type="journal article" date="2015" name="Nature">
        <title>Complex archaea that bridge the gap between prokaryotes and eukaryotes.</title>
        <authorList>
            <person name="Spang A."/>
            <person name="Saw J.H."/>
            <person name="Jorgensen S.L."/>
            <person name="Zaremba-Niedzwiedzka K."/>
            <person name="Martijn J."/>
            <person name="Lind A.E."/>
            <person name="van Eijk R."/>
            <person name="Schleper C."/>
            <person name="Guy L."/>
            <person name="Ettema T.J."/>
        </authorList>
    </citation>
    <scope>NUCLEOTIDE SEQUENCE</scope>
</reference>
<dbReference type="EMBL" id="LAZR01044897">
    <property type="protein sequence ID" value="KKL03512.1"/>
    <property type="molecule type" value="Genomic_DNA"/>
</dbReference>
<evidence type="ECO:0000313" key="1">
    <source>
        <dbReference type="EMBL" id="KKL03512.1"/>
    </source>
</evidence>
<protein>
    <submittedName>
        <fullName evidence="1">Uncharacterized protein</fullName>
    </submittedName>
</protein>
<comment type="caution">
    <text evidence="1">The sequence shown here is derived from an EMBL/GenBank/DDBJ whole genome shotgun (WGS) entry which is preliminary data.</text>
</comment>
<name>A0A0F9APG0_9ZZZZ</name>
<feature type="non-terminal residue" evidence="1">
    <location>
        <position position="33"/>
    </location>
</feature>
<sequence length="33" mass="3527">MKTVTLIEVALDSEATPADLAGAISDHLHETYN</sequence>
<accession>A0A0F9APG0</accession>
<organism evidence="1">
    <name type="scientific">marine sediment metagenome</name>
    <dbReference type="NCBI Taxonomy" id="412755"/>
    <lineage>
        <taxon>unclassified sequences</taxon>
        <taxon>metagenomes</taxon>
        <taxon>ecological metagenomes</taxon>
    </lineage>
</organism>
<gene>
    <name evidence="1" type="ORF">LCGC14_2625380</name>
</gene>
<dbReference type="AlphaFoldDB" id="A0A0F9APG0"/>